<dbReference type="Pfam" id="PF07690">
    <property type="entry name" value="MFS_1"/>
    <property type="match status" value="1"/>
</dbReference>
<dbReference type="PANTHER" id="PTHR23517:SF3">
    <property type="entry name" value="INTEGRAL MEMBRANE TRANSPORT PROTEIN"/>
    <property type="match status" value="1"/>
</dbReference>
<feature type="transmembrane region" description="Helical" evidence="7">
    <location>
        <begin position="341"/>
        <end position="358"/>
    </location>
</feature>
<feature type="transmembrane region" description="Helical" evidence="7">
    <location>
        <begin position="219"/>
        <end position="241"/>
    </location>
</feature>
<evidence type="ECO:0000256" key="5">
    <source>
        <dbReference type="ARBA" id="ARBA00022989"/>
    </source>
</evidence>
<evidence type="ECO:0000256" key="3">
    <source>
        <dbReference type="ARBA" id="ARBA00022475"/>
    </source>
</evidence>
<accession>A0ABN9Q7F8</accession>
<evidence type="ECO:0000313" key="8">
    <source>
        <dbReference type="EMBL" id="CAK0801718.1"/>
    </source>
</evidence>
<dbReference type="Gene3D" id="1.20.1250.20">
    <property type="entry name" value="MFS general substrate transporter like domains"/>
    <property type="match status" value="1"/>
</dbReference>
<name>A0ABN9Q7F8_9DINO</name>
<dbReference type="SUPFAM" id="SSF103473">
    <property type="entry name" value="MFS general substrate transporter"/>
    <property type="match status" value="1"/>
</dbReference>
<dbReference type="InterPro" id="IPR011701">
    <property type="entry name" value="MFS"/>
</dbReference>
<feature type="transmembrane region" description="Helical" evidence="7">
    <location>
        <begin position="312"/>
        <end position="334"/>
    </location>
</feature>
<feature type="transmembrane region" description="Helical" evidence="7">
    <location>
        <begin position="189"/>
        <end position="212"/>
    </location>
</feature>
<sequence length="481" mass="50932">MLEVNIFLPYLYTRVRCCGAGPGATPLGEQYDVRADLEVRAIREEAAAQGLAIEGGASIAACAVPAFPASSRQWSLSPFCGNRAFVEDRAQRVVGINGPLQKLAGLAVLPVGGAVADAVGRRPVLIAYAVVLMAACFLYALDAAVQSSYGDVGLYLAGALLCVSWDPKDNVVNGAVSDMVSGEADRGRAFAFIVALNSVGMVVGFMASFFCLRMHLENYLLPWLFFACIGMGIFGFLALGMPETYPAHLRSPVTTSMLNPLSSHLRNFSLISRDRVLVGLTALHFLLMFHFVGFITQGFSYLLLMGFSMEEAVLPGVVGSMAQVAWSFVVMFALPRLGVRTCYISGHAMFAVAYLFWGPYTVMIGRSGPYIGNVAQGAAFALIIPSMQAIISQRVEKDNQSKSFSAVSAVSTVGCMLGMAFYSGVLFSGTATGMMRALPAIVSACLALACTVLAAVLFLVVPAGGHAGESCPEPSKHRSGP</sequence>
<keyword evidence="6 7" id="KW-0472">Membrane</keyword>
<keyword evidence="9" id="KW-1185">Reference proteome</keyword>
<comment type="caution">
    <text evidence="8">The sequence shown here is derived from an EMBL/GenBank/DDBJ whole genome shotgun (WGS) entry which is preliminary data.</text>
</comment>
<organism evidence="8 9">
    <name type="scientific">Prorocentrum cordatum</name>
    <dbReference type="NCBI Taxonomy" id="2364126"/>
    <lineage>
        <taxon>Eukaryota</taxon>
        <taxon>Sar</taxon>
        <taxon>Alveolata</taxon>
        <taxon>Dinophyceae</taxon>
        <taxon>Prorocentrales</taxon>
        <taxon>Prorocentraceae</taxon>
        <taxon>Prorocentrum</taxon>
    </lineage>
</organism>
<feature type="transmembrane region" description="Helical" evidence="7">
    <location>
        <begin position="370"/>
        <end position="391"/>
    </location>
</feature>
<evidence type="ECO:0000256" key="1">
    <source>
        <dbReference type="ARBA" id="ARBA00004651"/>
    </source>
</evidence>
<evidence type="ECO:0000256" key="4">
    <source>
        <dbReference type="ARBA" id="ARBA00022692"/>
    </source>
</evidence>
<dbReference type="PANTHER" id="PTHR23517">
    <property type="entry name" value="RESISTANCE PROTEIN MDTM, PUTATIVE-RELATED-RELATED"/>
    <property type="match status" value="1"/>
</dbReference>
<proteinExistence type="predicted"/>
<dbReference type="InterPro" id="IPR050171">
    <property type="entry name" value="MFS_Transporters"/>
</dbReference>
<feature type="transmembrane region" description="Helical" evidence="7">
    <location>
        <begin position="277"/>
        <end position="300"/>
    </location>
</feature>
<dbReference type="InterPro" id="IPR005829">
    <property type="entry name" value="Sugar_transporter_CS"/>
</dbReference>
<evidence type="ECO:0000256" key="6">
    <source>
        <dbReference type="ARBA" id="ARBA00023136"/>
    </source>
</evidence>
<evidence type="ECO:0000313" key="9">
    <source>
        <dbReference type="Proteomes" id="UP001189429"/>
    </source>
</evidence>
<feature type="transmembrane region" description="Helical" evidence="7">
    <location>
        <begin position="403"/>
        <end position="425"/>
    </location>
</feature>
<dbReference type="Proteomes" id="UP001189429">
    <property type="component" value="Unassembled WGS sequence"/>
</dbReference>
<evidence type="ECO:0008006" key="10">
    <source>
        <dbReference type="Google" id="ProtNLM"/>
    </source>
</evidence>
<dbReference type="EMBL" id="CAUYUJ010002647">
    <property type="protein sequence ID" value="CAK0801718.1"/>
    <property type="molecule type" value="Genomic_DNA"/>
</dbReference>
<dbReference type="InterPro" id="IPR036259">
    <property type="entry name" value="MFS_trans_sf"/>
</dbReference>
<evidence type="ECO:0000256" key="7">
    <source>
        <dbReference type="SAM" id="Phobius"/>
    </source>
</evidence>
<reference evidence="8" key="1">
    <citation type="submission" date="2023-10" db="EMBL/GenBank/DDBJ databases">
        <authorList>
            <person name="Chen Y."/>
            <person name="Shah S."/>
            <person name="Dougan E. K."/>
            <person name="Thang M."/>
            <person name="Chan C."/>
        </authorList>
    </citation>
    <scope>NUCLEOTIDE SEQUENCE [LARGE SCALE GENOMIC DNA]</scope>
</reference>
<keyword evidence="4 7" id="KW-0812">Transmembrane</keyword>
<dbReference type="PROSITE" id="PS00216">
    <property type="entry name" value="SUGAR_TRANSPORT_1"/>
    <property type="match status" value="1"/>
</dbReference>
<feature type="transmembrane region" description="Helical" evidence="7">
    <location>
        <begin position="124"/>
        <end position="141"/>
    </location>
</feature>
<keyword evidence="3" id="KW-1003">Cell membrane</keyword>
<gene>
    <name evidence="8" type="ORF">PCOR1329_LOCUS9498</name>
</gene>
<protein>
    <recommendedName>
        <fullName evidence="10">Major facilitator superfamily (MFS) profile domain-containing protein</fullName>
    </recommendedName>
</protein>
<keyword evidence="5 7" id="KW-1133">Transmembrane helix</keyword>
<feature type="transmembrane region" description="Helical" evidence="7">
    <location>
        <begin position="437"/>
        <end position="460"/>
    </location>
</feature>
<keyword evidence="2" id="KW-0813">Transport</keyword>
<comment type="subcellular location">
    <subcellularLocation>
        <location evidence="1">Cell membrane</location>
        <topology evidence="1">Multi-pass membrane protein</topology>
    </subcellularLocation>
</comment>
<evidence type="ECO:0000256" key="2">
    <source>
        <dbReference type="ARBA" id="ARBA00022448"/>
    </source>
</evidence>